<evidence type="ECO:0000256" key="2">
    <source>
        <dbReference type="ARBA" id="ARBA00023125"/>
    </source>
</evidence>
<dbReference type="GO" id="GO:0000976">
    <property type="term" value="F:transcription cis-regulatory region binding"/>
    <property type="evidence" value="ECO:0007669"/>
    <property type="project" value="TreeGrafter"/>
</dbReference>
<dbReference type="Gene3D" id="1.10.260.40">
    <property type="entry name" value="lambda repressor-like DNA-binding domains"/>
    <property type="match status" value="1"/>
</dbReference>
<dbReference type="EMBL" id="JADBEM010000001">
    <property type="protein sequence ID" value="MBE1609906.1"/>
    <property type="molecule type" value="Genomic_DNA"/>
</dbReference>
<dbReference type="SUPFAM" id="SSF47413">
    <property type="entry name" value="lambda repressor-like DNA-binding domains"/>
    <property type="match status" value="1"/>
</dbReference>
<dbReference type="AlphaFoldDB" id="A0A927MZM8"/>
<dbReference type="Pfam" id="PF13377">
    <property type="entry name" value="Peripla_BP_3"/>
    <property type="match status" value="1"/>
</dbReference>
<dbReference type="InterPro" id="IPR028082">
    <property type="entry name" value="Peripla_BP_I"/>
</dbReference>
<dbReference type="GO" id="GO:0003700">
    <property type="term" value="F:DNA-binding transcription factor activity"/>
    <property type="evidence" value="ECO:0007669"/>
    <property type="project" value="TreeGrafter"/>
</dbReference>
<keyword evidence="2 5" id="KW-0238">DNA-binding</keyword>
<organism evidence="5 6">
    <name type="scientific">Actinopolymorpha pittospori</name>
    <dbReference type="NCBI Taxonomy" id="648752"/>
    <lineage>
        <taxon>Bacteria</taxon>
        <taxon>Bacillati</taxon>
        <taxon>Actinomycetota</taxon>
        <taxon>Actinomycetes</taxon>
        <taxon>Propionibacteriales</taxon>
        <taxon>Actinopolymorphaceae</taxon>
        <taxon>Actinopolymorpha</taxon>
    </lineage>
</organism>
<reference evidence="5" key="1">
    <citation type="submission" date="2020-10" db="EMBL/GenBank/DDBJ databases">
        <title>Sequencing the genomes of 1000 actinobacteria strains.</title>
        <authorList>
            <person name="Klenk H.-P."/>
        </authorList>
    </citation>
    <scope>NUCLEOTIDE SEQUENCE</scope>
    <source>
        <strain evidence="5">DSM 45354</strain>
    </source>
</reference>
<proteinExistence type="predicted"/>
<dbReference type="CDD" id="cd06267">
    <property type="entry name" value="PBP1_LacI_sugar_binding-like"/>
    <property type="match status" value="1"/>
</dbReference>
<name>A0A927MZM8_9ACTN</name>
<dbReference type="Proteomes" id="UP000638648">
    <property type="component" value="Unassembled WGS sequence"/>
</dbReference>
<evidence type="ECO:0000259" key="4">
    <source>
        <dbReference type="PROSITE" id="PS50932"/>
    </source>
</evidence>
<dbReference type="InterPro" id="IPR000843">
    <property type="entry name" value="HTH_LacI"/>
</dbReference>
<accession>A0A927MZM8</accession>
<dbReference type="PANTHER" id="PTHR30146">
    <property type="entry name" value="LACI-RELATED TRANSCRIPTIONAL REPRESSOR"/>
    <property type="match status" value="1"/>
</dbReference>
<comment type="caution">
    <text evidence="5">The sequence shown here is derived from an EMBL/GenBank/DDBJ whole genome shotgun (WGS) entry which is preliminary data.</text>
</comment>
<dbReference type="SUPFAM" id="SSF53822">
    <property type="entry name" value="Periplasmic binding protein-like I"/>
    <property type="match status" value="1"/>
</dbReference>
<keyword evidence="6" id="KW-1185">Reference proteome</keyword>
<evidence type="ECO:0000313" key="5">
    <source>
        <dbReference type="EMBL" id="MBE1609906.1"/>
    </source>
</evidence>
<keyword evidence="3" id="KW-0804">Transcription</keyword>
<dbReference type="InterPro" id="IPR010982">
    <property type="entry name" value="Lambda_DNA-bd_dom_sf"/>
</dbReference>
<dbReference type="InterPro" id="IPR046335">
    <property type="entry name" value="LacI/GalR-like_sensor"/>
</dbReference>
<dbReference type="PROSITE" id="PS50932">
    <property type="entry name" value="HTH_LACI_2"/>
    <property type="match status" value="1"/>
</dbReference>
<dbReference type="Pfam" id="PF00356">
    <property type="entry name" value="LacI"/>
    <property type="match status" value="1"/>
</dbReference>
<gene>
    <name evidence="5" type="ORF">HEB94_006754</name>
</gene>
<dbReference type="CDD" id="cd01392">
    <property type="entry name" value="HTH_LacI"/>
    <property type="match status" value="1"/>
</dbReference>
<feature type="domain" description="HTH lacI-type" evidence="4">
    <location>
        <begin position="5"/>
        <end position="59"/>
    </location>
</feature>
<keyword evidence="1" id="KW-0805">Transcription regulation</keyword>
<evidence type="ECO:0000256" key="3">
    <source>
        <dbReference type="ARBA" id="ARBA00023163"/>
    </source>
</evidence>
<protein>
    <submittedName>
        <fullName evidence="5">DNA-binding LacI/PurR family transcriptional regulator</fullName>
    </submittedName>
</protein>
<evidence type="ECO:0000313" key="6">
    <source>
        <dbReference type="Proteomes" id="UP000638648"/>
    </source>
</evidence>
<dbReference type="PANTHER" id="PTHR30146:SF109">
    <property type="entry name" value="HTH-TYPE TRANSCRIPTIONAL REGULATOR GALS"/>
    <property type="match status" value="1"/>
</dbReference>
<dbReference type="RefSeq" id="WP_202896684.1">
    <property type="nucleotide sequence ID" value="NZ_BAABJL010000088.1"/>
</dbReference>
<dbReference type="PROSITE" id="PS00356">
    <property type="entry name" value="HTH_LACI_1"/>
    <property type="match status" value="1"/>
</dbReference>
<dbReference type="Gene3D" id="3.40.50.2300">
    <property type="match status" value="2"/>
</dbReference>
<sequence>MMPTARLKDVAAIAGVSIKTVSNVVHDRPCVRPATRDRVRAAIAELGYRPNASARRLVTGRTGMIALALPEINVPYFAELSRHLADLAAARGYRVLFEQTITGVDVERTVVSGVEAGLVDGVLYHPVALTTREVAELRQHLPFVLVGEGAAPLGMDHVMIDNVAAARDAVRHLLRLGRTRIAFLGHETRSPTNTTRRRLMGYQLALEENGIAPDSDLVLAIDSFGPDEGQRVISGAIEGGMDFDGLLCRDDILAFGAMSALHAHGVRIPDDVAVVGWDDIAVSAYTEPTLTTISPDKHEIATLALDMLIERIEGHHGPGRHRLASYRLRVRASAPDDH</sequence>
<dbReference type="SMART" id="SM00354">
    <property type="entry name" value="HTH_LACI"/>
    <property type="match status" value="1"/>
</dbReference>
<evidence type="ECO:0000256" key="1">
    <source>
        <dbReference type="ARBA" id="ARBA00023015"/>
    </source>
</evidence>